<keyword evidence="2" id="KW-1185">Reference proteome</keyword>
<evidence type="ECO:0000313" key="2">
    <source>
        <dbReference type="Proteomes" id="UP001623348"/>
    </source>
</evidence>
<dbReference type="InterPro" id="IPR036397">
    <property type="entry name" value="RNaseH_sf"/>
</dbReference>
<protein>
    <submittedName>
        <fullName evidence="1">Uncharacterized protein</fullName>
    </submittedName>
</protein>
<dbReference type="Proteomes" id="UP001623348">
    <property type="component" value="Unassembled WGS sequence"/>
</dbReference>
<name>A0ABC9Y8C3_GRUJA</name>
<organism evidence="1 2">
    <name type="scientific">Grus japonensis</name>
    <name type="common">Japanese crane</name>
    <name type="synonym">Red-crowned crane</name>
    <dbReference type="NCBI Taxonomy" id="30415"/>
    <lineage>
        <taxon>Eukaryota</taxon>
        <taxon>Metazoa</taxon>
        <taxon>Chordata</taxon>
        <taxon>Craniata</taxon>
        <taxon>Vertebrata</taxon>
        <taxon>Euteleostomi</taxon>
        <taxon>Archelosauria</taxon>
        <taxon>Archosauria</taxon>
        <taxon>Dinosauria</taxon>
        <taxon>Saurischia</taxon>
        <taxon>Theropoda</taxon>
        <taxon>Coelurosauria</taxon>
        <taxon>Aves</taxon>
        <taxon>Neognathae</taxon>
        <taxon>Neoaves</taxon>
        <taxon>Gruiformes</taxon>
        <taxon>Gruidae</taxon>
        <taxon>Grus</taxon>
    </lineage>
</organism>
<proteinExistence type="predicted"/>
<accession>A0ABC9Y8C3</accession>
<sequence>MGISNGIDAEVLANKLAAATKDVQGLQHPLRSSLSALGANQWLLSDILPQWKQINENDHEIILEALDTAQSNISLALSYIQAQLRVQSVASAIIREGEEGVLPSEVHKVIWDNANEFEKEFQSWWQVMLLEQDDVELKVTSAVNPAMFLAMNEESEESLSHDCLQTIEEVYSSRSDLHDELLTNPDLELFTDGSSFVQDGKRRAGYAVVTTTEVVEAEALPSTRRRRKRN</sequence>
<comment type="caution">
    <text evidence="1">The sequence shown here is derived from an EMBL/GenBank/DDBJ whole genome shotgun (WGS) entry which is preliminary data.</text>
</comment>
<gene>
    <name evidence="1" type="ORF">GRJ2_003096500</name>
</gene>
<dbReference type="Gene3D" id="3.30.420.10">
    <property type="entry name" value="Ribonuclease H-like superfamily/Ribonuclease H"/>
    <property type="match status" value="1"/>
</dbReference>
<evidence type="ECO:0000313" key="1">
    <source>
        <dbReference type="EMBL" id="GAB0206309.1"/>
    </source>
</evidence>
<dbReference type="AlphaFoldDB" id="A0ABC9Y8C3"/>
<dbReference type="EMBL" id="BAAFJT010000049">
    <property type="protein sequence ID" value="GAB0206309.1"/>
    <property type="molecule type" value="Genomic_DNA"/>
</dbReference>
<reference evidence="1 2" key="1">
    <citation type="submission" date="2024-06" db="EMBL/GenBank/DDBJ databases">
        <title>The draft genome of Grus japonensis, version 3.</title>
        <authorList>
            <person name="Nabeshima K."/>
            <person name="Suzuki S."/>
            <person name="Onuma M."/>
        </authorList>
    </citation>
    <scope>NUCLEOTIDE SEQUENCE [LARGE SCALE GENOMIC DNA]</scope>
    <source>
        <strain evidence="1 2">451A</strain>
    </source>
</reference>